<feature type="transmembrane region" description="Helical" evidence="10">
    <location>
        <begin position="74"/>
        <end position="94"/>
    </location>
</feature>
<feature type="transmembrane region" description="Helical" evidence="10">
    <location>
        <begin position="106"/>
        <end position="128"/>
    </location>
</feature>
<keyword evidence="8 10" id="KW-0472">Membrane</keyword>
<dbReference type="Gene3D" id="2.10.90.10">
    <property type="entry name" value="Cystine-knot cytokines"/>
    <property type="match status" value="1"/>
</dbReference>
<dbReference type="PANTHER" id="PTHR15283:SF4">
    <property type="entry name" value="BURSICON"/>
    <property type="match status" value="1"/>
</dbReference>
<comment type="subcellular location">
    <subcellularLocation>
        <location evidence="2 10">Cell membrane</location>
        <topology evidence="2 10">Multi-pass membrane protein</topology>
    </subcellularLocation>
    <subcellularLocation>
        <location evidence="1">Secreted</location>
    </subcellularLocation>
</comment>
<evidence type="ECO:0000259" key="12">
    <source>
        <dbReference type="SMART" id="SM00041"/>
    </source>
</evidence>
<protein>
    <recommendedName>
        <fullName evidence="10">Gustatory receptor</fullName>
    </recommendedName>
</protein>
<comment type="function">
    <text evidence="10">Gustatory receptor which mediates acceptance or avoidance behavior, depending on its substrates.</text>
</comment>
<feature type="transmembrane region" description="Helical" evidence="10">
    <location>
        <begin position="179"/>
        <end position="202"/>
    </location>
</feature>
<dbReference type="PANTHER" id="PTHR15283">
    <property type="entry name" value="GREMLIN 1"/>
    <property type="match status" value="1"/>
</dbReference>
<evidence type="ECO:0000256" key="8">
    <source>
        <dbReference type="ARBA" id="ARBA00023136"/>
    </source>
</evidence>
<proteinExistence type="inferred from homology"/>
<evidence type="ECO:0000256" key="10">
    <source>
        <dbReference type="RuleBase" id="RU363108"/>
    </source>
</evidence>
<comment type="similarity">
    <text evidence="10">Belongs to the insect chemoreceptor superfamily. Gustatory receptor (GR) family.</text>
</comment>
<feature type="transmembrane region" description="Helical" evidence="10">
    <location>
        <begin position="214"/>
        <end position="237"/>
    </location>
</feature>
<evidence type="ECO:0000256" key="2">
    <source>
        <dbReference type="ARBA" id="ARBA00004651"/>
    </source>
</evidence>
<evidence type="ECO:0000256" key="5">
    <source>
        <dbReference type="ARBA" id="ARBA00022692"/>
    </source>
</evidence>
<organism evidence="13 14">
    <name type="scientific">Culex pipiens pipiens</name>
    <name type="common">Northern house mosquito</name>
    <dbReference type="NCBI Taxonomy" id="38569"/>
    <lineage>
        <taxon>Eukaryota</taxon>
        <taxon>Metazoa</taxon>
        <taxon>Ecdysozoa</taxon>
        <taxon>Arthropoda</taxon>
        <taxon>Hexapoda</taxon>
        <taxon>Insecta</taxon>
        <taxon>Pterygota</taxon>
        <taxon>Neoptera</taxon>
        <taxon>Endopterygota</taxon>
        <taxon>Diptera</taxon>
        <taxon>Nematocera</taxon>
        <taxon>Culicoidea</taxon>
        <taxon>Culicidae</taxon>
        <taxon>Culicinae</taxon>
        <taxon>Culicini</taxon>
        <taxon>Culex</taxon>
        <taxon>Culex</taxon>
    </lineage>
</organism>
<feature type="region of interest" description="Disordered" evidence="11">
    <location>
        <begin position="366"/>
        <end position="398"/>
    </location>
</feature>
<keyword evidence="10" id="KW-0807">Transducer</keyword>
<comment type="caution">
    <text evidence="10">Lacks conserved residue(s) required for the propagation of feature annotation.</text>
</comment>
<keyword evidence="10" id="KW-0675">Receptor</keyword>
<feature type="transmembrane region" description="Helical" evidence="10">
    <location>
        <begin position="12"/>
        <end position="32"/>
    </location>
</feature>
<evidence type="ECO:0000313" key="14">
    <source>
        <dbReference type="Proteomes" id="UP001562425"/>
    </source>
</evidence>
<evidence type="ECO:0000256" key="11">
    <source>
        <dbReference type="SAM" id="MobiDB-lite"/>
    </source>
</evidence>
<dbReference type="InterPro" id="IPR004133">
    <property type="entry name" value="DAN_dom"/>
</dbReference>
<keyword evidence="14" id="KW-1185">Reference proteome</keyword>
<dbReference type="Pfam" id="PF08395">
    <property type="entry name" value="7tm_7"/>
    <property type="match status" value="1"/>
</dbReference>
<dbReference type="GO" id="GO:0005886">
    <property type="term" value="C:plasma membrane"/>
    <property type="evidence" value="ECO:0007669"/>
    <property type="project" value="UniProtKB-SubCell"/>
</dbReference>
<feature type="domain" description="CTCK" evidence="12">
    <location>
        <begin position="333"/>
        <end position="458"/>
    </location>
</feature>
<evidence type="ECO:0000256" key="1">
    <source>
        <dbReference type="ARBA" id="ARBA00004613"/>
    </source>
</evidence>
<reference evidence="13 14" key="1">
    <citation type="submission" date="2024-05" db="EMBL/GenBank/DDBJ databases">
        <title>Culex pipiens pipiens assembly and annotation.</title>
        <authorList>
            <person name="Alout H."/>
            <person name="Durand T."/>
        </authorList>
    </citation>
    <scope>NUCLEOTIDE SEQUENCE [LARGE SCALE GENOMIC DNA]</scope>
    <source>
        <strain evidence="13">HA-2024</strain>
        <tissue evidence="13">Whole body</tissue>
    </source>
</reference>
<dbReference type="InterPro" id="IPR029034">
    <property type="entry name" value="Cystine-knot_cytokine"/>
</dbReference>
<dbReference type="GO" id="GO:0007165">
    <property type="term" value="P:signal transduction"/>
    <property type="evidence" value="ECO:0007669"/>
    <property type="project" value="UniProtKB-KW"/>
</dbReference>
<accession>A0ABD1DUJ3</accession>
<gene>
    <name evidence="13" type="ORF">pipiens_005782</name>
</gene>
<sequence length="460" mass="53131">MTGPQMAFFTYVLYHVDFLLGMFNCALIFTVCQWKRSSYELILERMQWIIDMSKEAKLLTGGDDCRWLWARFNWLLAISGIYLAAVVTIDWFYLQDPNQSTWNLGATFGPSLVQLLALFQYAYVLVFAHRKCKAINEELRTMARNVLRSELATYAGRFPPLRQLHQQLHRLAFRVQGPFGVLVMMSIVSILSAACVTCLEVYQQSRGKEFTAETGLYVAFGVLWVLFQVGRLLLILYPNYLMESERDHTGMLLQNLPNIEDAAFNREVHKHSRQYRQRGDWGLSVSGGYVVFVECGHLQYDLRAYRGDKLLKSSKNALVVTRKEYLKKDWCKTEPLVQRIREEGCLSRTIINRFCYGQCNSFYIPKSPKRPRRHGGQNNNGGRGGHHHRNGGTPAPPREVDLDFEDEDLTGPAFRSCAFCKPKKFTWITVTLRCPSLVPQLRRKRIQRIKQCKCIAEPLN</sequence>
<evidence type="ECO:0000313" key="13">
    <source>
        <dbReference type="EMBL" id="KAL1403159.1"/>
    </source>
</evidence>
<dbReference type="Pfam" id="PF03045">
    <property type="entry name" value="DAN"/>
    <property type="match status" value="1"/>
</dbReference>
<dbReference type="InterPro" id="IPR006207">
    <property type="entry name" value="Cys_knot_C"/>
</dbReference>
<evidence type="ECO:0000256" key="6">
    <source>
        <dbReference type="ARBA" id="ARBA00022729"/>
    </source>
</evidence>
<keyword evidence="3 10" id="KW-1003">Cell membrane</keyword>
<keyword evidence="4" id="KW-0964">Secreted</keyword>
<keyword evidence="5 10" id="KW-0812">Transmembrane</keyword>
<dbReference type="Proteomes" id="UP001562425">
    <property type="component" value="Unassembled WGS sequence"/>
</dbReference>
<name>A0ABD1DUJ3_CULPP</name>
<dbReference type="SMART" id="SM00041">
    <property type="entry name" value="CT"/>
    <property type="match status" value="1"/>
</dbReference>
<evidence type="ECO:0000256" key="4">
    <source>
        <dbReference type="ARBA" id="ARBA00022525"/>
    </source>
</evidence>
<comment type="caution">
    <text evidence="13">The sequence shown here is derived from an EMBL/GenBank/DDBJ whole genome shotgun (WGS) entry which is preliminary data.</text>
</comment>
<dbReference type="GO" id="GO:0005576">
    <property type="term" value="C:extracellular region"/>
    <property type="evidence" value="ECO:0007669"/>
    <property type="project" value="UniProtKB-SubCell"/>
</dbReference>
<evidence type="ECO:0000256" key="3">
    <source>
        <dbReference type="ARBA" id="ARBA00022475"/>
    </source>
</evidence>
<dbReference type="AlphaFoldDB" id="A0ABD1DUJ3"/>
<keyword evidence="9" id="KW-1015">Disulfide bond</keyword>
<keyword evidence="6" id="KW-0732">Signal</keyword>
<evidence type="ECO:0000256" key="9">
    <source>
        <dbReference type="ARBA" id="ARBA00023157"/>
    </source>
</evidence>
<dbReference type="EMBL" id="JBEHCU010001973">
    <property type="protein sequence ID" value="KAL1403159.1"/>
    <property type="molecule type" value="Genomic_DNA"/>
</dbReference>
<dbReference type="InterPro" id="IPR013604">
    <property type="entry name" value="7TM_chemorcpt"/>
</dbReference>
<keyword evidence="7 10" id="KW-1133">Transmembrane helix</keyword>
<evidence type="ECO:0000256" key="7">
    <source>
        <dbReference type="ARBA" id="ARBA00022989"/>
    </source>
</evidence>